<name>A0ABS6YGC8_9BACT</name>
<reference evidence="7 8" key="1">
    <citation type="submission" date="2021-07" db="EMBL/GenBank/DDBJ databases">
        <title>Genomic diversity and antimicrobial resistance of Prevotella spp. isolated from chronic lung disease airways.</title>
        <authorList>
            <person name="Webb K.A."/>
            <person name="Olagoke O.S."/>
            <person name="Baird T."/>
            <person name="Neill J."/>
            <person name="Pham A."/>
            <person name="Wells T.J."/>
            <person name="Ramsay K.A."/>
            <person name="Bell S.C."/>
            <person name="Sarovich D.S."/>
            <person name="Price E.P."/>
        </authorList>
    </citation>
    <scope>NUCLEOTIDE SEQUENCE [LARGE SCALE GENOMIC DNA]</scope>
    <source>
        <strain evidence="7 8">SCHI0011.S.12</strain>
    </source>
</reference>
<feature type="transmembrane region" description="Helical" evidence="6">
    <location>
        <begin position="92"/>
        <end position="115"/>
    </location>
</feature>
<dbReference type="PANTHER" id="PTHR30250">
    <property type="entry name" value="PST FAMILY PREDICTED COLANIC ACID TRANSPORTER"/>
    <property type="match status" value="1"/>
</dbReference>
<feature type="transmembrane region" description="Helical" evidence="6">
    <location>
        <begin position="15"/>
        <end position="35"/>
    </location>
</feature>
<comment type="caution">
    <text evidence="7">The sequence shown here is derived from an EMBL/GenBank/DDBJ whole genome shotgun (WGS) entry which is preliminary data.</text>
</comment>
<keyword evidence="8" id="KW-1185">Reference proteome</keyword>
<feature type="transmembrane region" description="Helical" evidence="6">
    <location>
        <begin position="441"/>
        <end position="460"/>
    </location>
</feature>
<feature type="transmembrane region" description="Helical" evidence="6">
    <location>
        <begin position="160"/>
        <end position="181"/>
    </location>
</feature>
<feature type="transmembrane region" description="Helical" evidence="6">
    <location>
        <begin position="187"/>
        <end position="208"/>
    </location>
</feature>
<organism evidence="7 8">
    <name type="scientific">Hoylesella nanceiensis</name>
    <dbReference type="NCBI Taxonomy" id="425941"/>
    <lineage>
        <taxon>Bacteria</taxon>
        <taxon>Pseudomonadati</taxon>
        <taxon>Bacteroidota</taxon>
        <taxon>Bacteroidia</taxon>
        <taxon>Bacteroidales</taxon>
        <taxon>Prevotellaceae</taxon>
        <taxon>Hoylesella</taxon>
    </lineage>
</organism>
<evidence type="ECO:0000256" key="1">
    <source>
        <dbReference type="ARBA" id="ARBA00004651"/>
    </source>
</evidence>
<keyword evidence="5 6" id="KW-0472">Membrane</keyword>
<keyword evidence="4 6" id="KW-1133">Transmembrane helix</keyword>
<comment type="subcellular location">
    <subcellularLocation>
        <location evidence="1">Cell membrane</location>
        <topology evidence="1">Multi-pass membrane protein</topology>
    </subcellularLocation>
</comment>
<proteinExistence type="predicted"/>
<keyword evidence="2" id="KW-1003">Cell membrane</keyword>
<dbReference type="InterPro" id="IPR050833">
    <property type="entry name" value="Poly_Biosynth_Transport"/>
</dbReference>
<evidence type="ECO:0000256" key="2">
    <source>
        <dbReference type="ARBA" id="ARBA00022475"/>
    </source>
</evidence>
<evidence type="ECO:0000256" key="4">
    <source>
        <dbReference type="ARBA" id="ARBA00022989"/>
    </source>
</evidence>
<dbReference type="RefSeq" id="WP_219481852.1">
    <property type="nucleotide sequence ID" value="NZ_JABZTF010000005.1"/>
</dbReference>
<evidence type="ECO:0000256" key="3">
    <source>
        <dbReference type="ARBA" id="ARBA00022692"/>
    </source>
</evidence>
<feature type="transmembrane region" description="Helical" evidence="6">
    <location>
        <begin position="409"/>
        <end position="429"/>
    </location>
</feature>
<gene>
    <name evidence="7" type="ORF">KZO38_08385</name>
</gene>
<feature type="transmembrane region" description="Helical" evidence="6">
    <location>
        <begin position="344"/>
        <end position="366"/>
    </location>
</feature>
<dbReference type="Proteomes" id="UP000788426">
    <property type="component" value="Unassembled WGS sequence"/>
</dbReference>
<feature type="transmembrane region" description="Helical" evidence="6">
    <location>
        <begin position="47"/>
        <end position="72"/>
    </location>
</feature>
<feature type="transmembrane region" description="Helical" evidence="6">
    <location>
        <begin position="466"/>
        <end position="487"/>
    </location>
</feature>
<sequence length="510" mass="57675">MQTSDKTHRIAKNTIILYIRMIVMIFIGLFTSRVILNTLGVENYGIYNVVGGIVAMFGIITSSLSSSISRFITIELGTNNIERLKKIFSTSVTVQLIISIIIVILIEIVGLWFLYNKINIPAGRLDEAAFVMHCSIITFAISLNTMPYNASIIAHEKMGIFSYITLLDAILKLSVVYLLYISPFDKLETYAVLLLLVSVIIQLIQFIYCRRQFQECRFSWLLDKQLLKEMSSFSGWSFAGNASYIINTQGINLLINIFFGVTINAARGIATQVDTMIQGFVNNFTTAMNPQIMKSYAAKDLQYMHQLLMSGSKFSYFLMLFFAIPICLETDIILTLWLKQVPEYSVPFVRLALLTSMMTALGSVLTTAQNATGNIKRFSIVTSCITFLDFPLTYIAFEMGLSPTSGYIIHFFVYSFLQITKVFLVRNYIHLSARLYFKNVLLKVFFVSIVAFIPPFAIYYTMNPSYIRLGLVAVTSVFSSLIIMYLLGTTASEKNMINGVIKKKILKRTD</sequence>
<keyword evidence="3 6" id="KW-0812">Transmembrane</keyword>
<dbReference type="InterPro" id="IPR002797">
    <property type="entry name" value="Polysacc_synth"/>
</dbReference>
<feature type="transmembrane region" description="Helical" evidence="6">
    <location>
        <begin position="378"/>
        <end position="397"/>
    </location>
</feature>
<dbReference type="EMBL" id="JAHXCT010000006">
    <property type="protein sequence ID" value="MBW4769773.1"/>
    <property type="molecule type" value="Genomic_DNA"/>
</dbReference>
<evidence type="ECO:0000256" key="6">
    <source>
        <dbReference type="SAM" id="Phobius"/>
    </source>
</evidence>
<evidence type="ECO:0000256" key="5">
    <source>
        <dbReference type="ARBA" id="ARBA00023136"/>
    </source>
</evidence>
<feature type="transmembrane region" description="Helical" evidence="6">
    <location>
        <begin position="127"/>
        <end position="148"/>
    </location>
</feature>
<evidence type="ECO:0000313" key="7">
    <source>
        <dbReference type="EMBL" id="MBW4769773.1"/>
    </source>
</evidence>
<protein>
    <submittedName>
        <fullName evidence="7">Oligosaccharide flippase family protein</fullName>
    </submittedName>
</protein>
<dbReference type="PANTHER" id="PTHR30250:SF26">
    <property type="entry name" value="PSMA PROTEIN"/>
    <property type="match status" value="1"/>
</dbReference>
<accession>A0ABS6YGC8</accession>
<dbReference type="Pfam" id="PF01943">
    <property type="entry name" value="Polysacc_synt"/>
    <property type="match status" value="1"/>
</dbReference>
<feature type="transmembrane region" description="Helical" evidence="6">
    <location>
        <begin position="314"/>
        <end position="338"/>
    </location>
</feature>
<evidence type="ECO:0000313" key="8">
    <source>
        <dbReference type="Proteomes" id="UP000788426"/>
    </source>
</evidence>